<sequence>MWDLAEAVVNTEMARVDKLLFRKEGFGVSKMLLHTFPCHYQDGGTKMSTALASIHLSCVHTVITVQQKHDPNSVMRREQSAPATLSSYYCLGGIHH</sequence>
<dbReference type="AlphaFoldDB" id="A0A016T5V6"/>
<protein>
    <submittedName>
        <fullName evidence="1">Uncharacterized protein</fullName>
    </submittedName>
</protein>
<comment type="caution">
    <text evidence="1">The sequence shown here is derived from an EMBL/GenBank/DDBJ whole genome shotgun (WGS) entry which is preliminary data.</text>
</comment>
<proteinExistence type="predicted"/>
<name>A0A016T5V6_9BILA</name>
<evidence type="ECO:0000313" key="1">
    <source>
        <dbReference type="EMBL" id="EYB98378.1"/>
    </source>
</evidence>
<keyword evidence="2" id="KW-1185">Reference proteome</keyword>
<evidence type="ECO:0000313" key="2">
    <source>
        <dbReference type="Proteomes" id="UP000024635"/>
    </source>
</evidence>
<organism evidence="1 2">
    <name type="scientific">Ancylostoma ceylanicum</name>
    <dbReference type="NCBI Taxonomy" id="53326"/>
    <lineage>
        <taxon>Eukaryota</taxon>
        <taxon>Metazoa</taxon>
        <taxon>Ecdysozoa</taxon>
        <taxon>Nematoda</taxon>
        <taxon>Chromadorea</taxon>
        <taxon>Rhabditida</taxon>
        <taxon>Rhabditina</taxon>
        <taxon>Rhabditomorpha</taxon>
        <taxon>Strongyloidea</taxon>
        <taxon>Ancylostomatidae</taxon>
        <taxon>Ancylostomatinae</taxon>
        <taxon>Ancylostoma</taxon>
    </lineage>
</organism>
<dbReference type="Proteomes" id="UP000024635">
    <property type="component" value="Unassembled WGS sequence"/>
</dbReference>
<gene>
    <name evidence="1" type="primary">Acey_s0131.g1589</name>
    <name evidence="1" type="ORF">Y032_0131g1589</name>
</gene>
<accession>A0A016T5V6</accession>
<dbReference type="EMBL" id="JARK01001467">
    <property type="protein sequence ID" value="EYB98378.1"/>
    <property type="molecule type" value="Genomic_DNA"/>
</dbReference>
<reference evidence="2" key="1">
    <citation type="journal article" date="2015" name="Nat. Genet.">
        <title>The genome and transcriptome of the zoonotic hookworm Ancylostoma ceylanicum identify infection-specific gene families.</title>
        <authorList>
            <person name="Schwarz E.M."/>
            <person name="Hu Y."/>
            <person name="Antoshechkin I."/>
            <person name="Miller M.M."/>
            <person name="Sternberg P.W."/>
            <person name="Aroian R.V."/>
        </authorList>
    </citation>
    <scope>NUCLEOTIDE SEQUENCE</scope>
    <source>
        <strain evidence="2">HY135</strain>
    </source>
</reference>